<evidence type="ECO:0000256" key="4">
    <source>
        <dbReference type="ARBA" id="ARBA00023015"/>
    </source>
</evidence>
<dbReference type="Proteomes" id="UP001272345">
    <property type="component" value="Unassembled WGS sequence"/>
</dbReference>
<dbReference type="Gene3D" id="1.10.10.10">
    <property type="entry name" value="Winged helix-like DNA-binding domain superfamily/Winged helix DNA-binding domain"/>
    <property type="match status" value="1"/>
</dbReference>
<dbReference type="SMART" id="SM00345">
    <property type="entry name" value="HTH_GNTR"/>
    <property type="match status" value="1"/>
</dbReference>
<comment type="similarity">
    <text evidence="1">In the C-terminal section; belongs to the class-I pyridoxal-phosphate-dependent aminotransferase family.</text>
</comment>
<dbReference type="Pfam" id="PF00155">
    <property type="entry name" value="Aminotran_1_2"/>
    <property type="match status" value="1"/>
</dbReference>
<evidence type="ECO:0000256" key="1">
    <source>
        <dbReference type="ARBA" id="ARBA00005384"/>
    </source>
</evidence>
<dbReference type="PANTHER" id="PTHR46577:SF1">
    <property type="entry name" value="HTH-TYPE TRANSCRIPTIONAL REGULATORY PROTEIN GABR"/>
    <property type="match status" value="1"/>
</dbReference>
<evidence type="ECO:0000256" key="6">
    <source>
        <dbReference type="ARBA" id="ARBA00023163"/>
    </source>
</evidence>
<dbReference type="InterPro" id="IPR036390">
    <property type="entry name" value="WH_DNA-bd_sf"/>
</dbReference>
<keyword evidence="6" id="KW-0804">Transcription</keyword>
<evidence type="ECO:0000256" key="5">
    <source>
        <dbReference type="ARBA" id="ARBA00023125"/>
    </source>
</evidence>
<reference evidence="8 9" key="1">
    <citation type="submission" date="2023-11" db="EMBL/GenBank/DDBJ databases">
        <title>Streptococcus wuxiensis sp. nov., Streptococcus jiangnanensis sp. nov., Streptococcus fermentans sp. nov., three novel members of the genus Streptococcus isolated from breast milk.</title>
        <authorList>
            <person name="Zhou Y."/>
            <person name="Yang B."/>
        </authorList>
    </citation>
    <scope>NUCLEOTIDE SEQUENCE [LARGE SCALE GENOMIC DNA]</scope>
    <source>
        <strain evidence="8 9">21WXBC0057M1</strain>
    </source>
</reference>
<gene>
    <name evidence="8" type="ORF">SPC83_02650</name>
</gene>
<dbReference type="InterPro" id="IPR051446">
    <property type="entry name" value="HTH_trans_reg/aminotransferase"/>
</dbReference>
<evidence type="ECO:0000256" key="3">
    <source>
        <dbReference type="ARBA" id="ARBA00022898"/>
    </source>
</evidence>
<dbReference type="Gene3D" id="3.40.640.10">
    <property type="entry name" value="Type I PLP-dependent aspartate aminotransferase-like (Major domain)"/>
    <property type="match status" value="1"/>
</dbReference>
<proteinExistence type="inferred from homology"/>
<dbReference type="SUPFAM" id="SSF53383">
    <property type="entry name" value="PLP-dependent transferases"/>
    <property type="match status" value="1"/>
</dbReference>
<dbReference type="CDD" id="cd00609">
    <property type="entry name" value="AAT_like"/>
    <property type="match status" value="1"/>
</dbReference>
<protein>
    <submittedName>
        <fullName evidence="8">PLP-dependent aminotransferase family protein</fullName>
    </submittedName>
</protein>
<dbReference type="CDD" id="cd07377">
    <property type="entry name" value="WHTH_GntR"/>
    <property type="match status" value="1"/>
</dbReference>
<dbReference type="InterPro" id="IPR015424">
    <property type="entry name" value="PyrdxlP-dep_Trfase"/>
</dbReference>
<dbReference type="EMBL" id="JAXHDO010000001">
    <property type="protein sequence ID" value="MDY4337027.1"/>
    <property type="molecule type" value="Genomic_DNA"/>
</dbReference>
<accession>A0ABU5FSF7</accession>
<keyword evidence="4" id="KW-0805">Transcription regulation</keyword>
<feature type="domain" description="HTH gntR-type" evidence="7">
    <location>
        <begin position="4"/>
        <end position="72"/>
    </location>
</feature>
<dbReference type="Pfam" id="PF00392">
    <property type="entry name" value="GntR"/>
    <property type="match status" value="1"/>
</dbReference>
<dbReference type="InterPro" id="IPR015421">
    <property type="entry name" value="PyrdxlP-dep_Trfase_major"/>
</dbReference>
<dbReference type="InterPro" id="IPR000524">
    <property type="entry name" value="Tscrpt_reg_HTH_GntR"/>
</dbReference>
<dbReference type="PANTHER" id="PTHR46577">
    <property type="entry name" value="HTH-TYPE TRANSCRIPTIONAL REGULATORY PROTEIN GABR"/>
    <property type="match status" value="1"/>
</dbReference>
<name>A0ABU5FSF7_9STRE</name>
<organism evidence="8 9">
    <name type="scientific">Streptococcus wuxiensis</name>
    <dbReference type="NCBI Taxonomy" id="3095078"/>
    <lineage>
        <taxon>Bacteria</taxon>
        <taxon>Bacillati</taxon>
        <taxon>Bacillota</taxon>
        <taxon>Bacilli</taxon>
        <taxon>Lactobacillales</taxon>
        <taxon>Streptococcaceae</taxon>
        <taxon>Streptococcus</taxon>
    </lineage>
</organism>
<keyword evidence="5" id="KW-0238">DNA-binding</keyword>
<evidence type="ECO:0000313" key="8">
    <source>
        <dbReference type="EMBL" id="MDY4337027.1"/>
    </source>
</evidence>
<dbReference type="InterPro" id="IPR004839">
    <property type="entry name" value="Aminotransferase_I/II_large"/>
</dbReference>
<evidence type="ECO:0000259" key="7">
    <source>
        <dbReference type="PROSITE" id="PS50949"/>
    </source>
</evidence>
<dbReference type="RefSeq" id="WP_006151631.1">
    <property type="nucleotide sequence ID" value="NZ_JAXHDO010000001.1"/>
</dbReference>
<dbReference type="SUPFAM" id="SSF46785">
    <property type="entry name" value="Winged helix' DNA-binding domain"/>
    <property type="match status" value="1"/>
</dbReference>
<keyword evidence="2 8" id="KW-0032">Aminotransferase</keyword>
<dbReference type="PROSITE" id="PS50949">
    <property type="entry name" value="HTH_GNTR"/>
    <property type="match status" value="1"/>
</dbReference>
<comment type="caution">
    <text evidence="8">The sequence shown here is derived from an EMBL/GenBank/DDBJ whole genome shotgun (WGS) entry which is preliminary data.</text>
</comment>
<sequence length="442" mass="51607">MKQESKYEQVVHYLKNEIESGRFATGSRLPSIRRLSQDFHCSKDTVQRALMELRYEKYIYSKPQSGYYVLEQQTSHEDLIISVNDEHVAAYDDFRLCVNESLIGRENYLYNYYENQEGLEELRKSVQTLLFDQAIYSKADQLVMTSGTQQALFILSQIDFPGQAQEILVEQPTYHRMNQLLLAQNIPYQTIERRVDGIDLNELEKQFKSGKIKFFYTIPRFHYPLGHSYSEEEKLAILDLAAKYQIYIVEDDYLGDLDPKMGQTFHYLDQKDLVIYIKSFSTSIFPALRITALILPNPIKSLFVAYKNILDYDNNLIMQKALSLYIDSQLFEKNRLARLALQEKSQDFIHRLLKSYPLSLPNYPLHDGLLLDLRNYPKIARLKHSSLNLDFFESSYIETCPYQFAKVPLESLETTLNYLKTESGTEIGNSLEFDFVVPPPHS</sequence>
<keyword evidence="3" id="KW-0663">Pyridoxal phosphate</keyword>
<keyword evidence="2 8" id="KW-0808">Transferase</keyword>
<dbReference type="GO" id="GO:0008483">
    <property type="term" value="F:transaminase activity"/>
    <property type="evidence" value="ECO:0007669"/>
    <property type="project" value="UniProtKB-KW"/>
</dbReference>
<evidence type="ECO:0000313" key="9">
    <source>
        <dbReference type="Proteomes" id="UP001272345"/>
    </source>
</evidence>
<evidence type="ECO:0000256" key="2">
    <source>
        <dbReference type="ARBA" id="ARBA00022576"/>
    </source>
</evidence>
<keyword evidence="9" id="KW-1185">Reference proteome</keyword>
<dbReference type="InterPro" id="IPR036388">
    <property type="entry name" value="WH-like_DNA-bd_sf"/>
</dbReference>